<sequence length="131" mass="14045">MKSVSLSAGATWYDAFTLNPTPNSGFVASWYIAVPSRGSCDPAEWTDTVSTRSAATTRSSTLLYARPAFLSIPLGSLGTPPEADFEAPSSDDEARGIPLGATRSSVGRVFKISVWQSELELAFHQNTSYFS</sequence>
<dbReference type="PaxDb" id="2903-EOD20480"/>
<dbReference type="GeneID" id="17266027"/>
<accession>A0A0D3JAE5</accession>
<dbReference type="KEGG" id="ehx:EMIHUDRAFT_208352"/>
<reference evidence="1" key="2">
    <citation type="submission" date="2024-10" db="UniProtKB">
        <authorList>
            <consortium name="EnsemblProtists"/>
        </authorList>
    </citation>
    <scope>IDENTIFICATION</scope>
</reference>
<name>A0A0D3JAE5_EMIH1</name>
<protein>
    <submittedName>
        <fullName evidence="1">Uncharacterized protein</fullName>
    </submittedName>
</protein>
<dbReference type="EnsemblProtists" id="EOD20480">
    <property type="protein sequence ID" value="EOD20480"/>
    <property type="gene ID" value="EMIHUDRAFT_208352"/>
</dbReference>
<proteinExistence type="predicted"/>
<organism evidence="1 2">
    <name type="scientific">Emiliania huxleyi (strain CCMP1516)</name>
    <dbReference type="NCBI Taxonomy" id="280463"/>
    <lineage>
        <taxon>Eukaryota</taxon>
        <taxon>Haptista</taxon>
        <taxon>Haptophyta</taxon>
        <taxon>Prymnesiophyceae</taxon>
        <taxon>Isochrysidales</taxon>
        <taxon>Noelaerhabdaceae</taxon>
        <taxon>Emiliania</taxon>
    </lineage>
</organism>
<reference evidence="2" key="1">
    <citation type="journal article" date="2013" name="Nature">
        <title>Pan genome of the phytoplankton Emiliania underpins its global distribution.</title>
        <authorList>
            <person name="Read B.A."/>
            <person name="Kegel J."/>
            <person name="Klute M.J."/>
            <person name="Kuo A."/>
            <person name="Lefebvre S.C."/>
            <person name="Maumus F."/>
            <person name="Mayer C."/>
            <person name="Miller J."/>
            <person name="Monier A."/>
            <person name="Salamov A."/>
            <person name="Young J."/>
            <person name="Aguilar M."/>
            <person name="Claverie J.M."/>
            <person name="Frickenhaus S."/>
            <person name="Gonzalez K."/>
            <person name="Herman E.K."/>
            <person name="Lin Y.C."/>
            <person name="Napier J."/>
            <person name="Ogata H."/>
            <person name="Sarno A.F."/>
            <person name="Shmutz J."/>
            <person name="Schroeder D."/>
            <person name="de Vargas C."/>
            <person name="Verret F."/>
            <person name="von Dassow P."/>
            <person name="Valentin K."/>
            <person name="Van de Peer Y."/>
            <person name="Wheeler G."/>
            <person name="Dacks J.B."/>
            <person name="Delwiche C.F."/>
            <person name="Dyhrman S.T."/>
            <person name="Glockner G."/>
            <person name="John U."/>
            <person name="Richards T."/>
            <person name="Worden A.Z."/>
            <person name="Zhang X."/>
            <person name="Grigoriev I.V."/>
            <person name="Allen A.E."/>
            <person name="Bidle K."/>
            <person name="Borodovsky M."/>
            <person name="Bowler C."/>
            <person name="Brownlee C."/>
            <person name="Cock J.M."/>
            <person name="Elias M."/>
            <person name="Gladyshev V.N."/>
            <person name="Groth M."/>
            <person name="Guda C."/>
            <person name="Hadaegh A."/>
            <person name="Iglesias-Rodriguez M.D."/>
            <person name="Jenkins J."/>
            <person name="Jones B.M."/>
            <person name="Lawson T."/>
            <person name="Leese F."/>
            <person name="Lindquist E."/>
            <person name="Lobanov A."/>
            <person name="Lomsadze A."/>
            <person name="Malik S.B."/>
            <person name="Marsh M.E."/>
            <person name="Mackinder L."/>
            <person name="Mock T."/>
            <person name="Mueller-Roeber B."/>
            <person name="Pagarete A."/>
            <person name="Parker M."/>
            <person name="Probert I."/>
            <person name="Quesneville H."/>
            <person name="Raines C."/>
            <person name="Rensing S.A."/>
            <person name="Riano-Pachon D.M."/>
            <person name="Richier S."/>
            <person name="Rokitta S."/>
            <person name="Shiraiwa Y."/>
            <person name="Soanes D.M."/>
            <person name="van der Giezen M."/>
            <person name="Wahlund T.M."/>
            <person name="Williams B."/>
            <person name="Wilson W."/>
            <person name="Wolfe G."/>
            <person name="Wurch L.L."/>
        </authorList>
    </citation>
    <scope>NUCLEOTIDE SEQUENCE</scope>
</reference>
<dbReference type="RefSeq" id="XP_005772909.1">
    <property type="nucleotide sequence ID" value="XM_005772852.1"/>
</dbReference>
<evidence type="ECO:0000313" key="1">
    <source>
        <dbReference type="EnsemblProtists" id="EOD20480"/>
    </source>
</evidence>
<dbReference type="AlphaFoldDB" id="A0A0D3JAE5"/>
<evidence type="ECO:0000313" key="2">
    <source>
        <dbReference type="Proteomes" id="UP000013827"/>
    </source>
</evidence>
<keyword evidence="2" id="KW-1185">Reference proteome</keyword>
<dbReference type="HOGENOM" id="CLU_1931490_0_0_1"/>
<dbReference type="Proteomes" id="UP000013827">
    <property type="component" value="Unassembled WGS sequence"/>
</dbReference>